<keyword evidence="6" id="KW-0769">Symport</keyword>
<dbReference type="PROSITE" id="PS00217">
    <property type="entry name" value="SUGAR_TRANSPORT_2"/>
    <property type="match status" value="1"/>
</dbReference>
<comment type="function">
    <text evidence="9">May be a proton symporter involved in the uptake of osmolytes such as proline and glycine betaine.</text>
</comment>
<dbReference type="Proteomes" id="UP000430692">
    <property type="component" value="Unassembled WGS sequence"/>
</dbReference>
<dbReference type="PROSITE" id="PS50850">
    <property type="entry name" value="MFS"/>
    <property type="match status" value="1"/>
</dbReference>
<evidence type="ECO:0000256" key="1">
    <source>
        <dbReference type="ARBA" id="ARBA00004651"/>
    </source>
</evidence>
<evidence type="ECO:0000256" key="6">
    <source>
        <dbReference type="ARBA" id="ARBA00022847"/>
    </source>
</evidence>
<evidence type="ECO:0000313" key="14">
    <source>
        <dbReference type="EMBL" id="MXQ54545.1"/>
    </source>
</evidence>
<evidence type="ECO:0000256" key="5">
    <source>
        <dbReference type="ARBA" id="ARBA00022692"/>
    </source>
</evidence>
<dbReference type="PANTHER" id="PTHR43528">
    <property type="entry name" value="ALPHA-KETOGLUTARATE PERMEASE"/>
    <property type="match status" value="1"/>
</dbReference>
<keyword evidence="8 12" id="KW-0472">Membrane</keyword>
<feature type="transmembrane region" description="Helical" evidence="12">
    <location>
        <begin position="358"/>
        <end position="382"/>
    </location>
</feature>
<feature type="transmembrane region" description="Helical" evidence="12">
    <location>
        <begin position="211"/>
        <end position="230"/>
    </location>
</feature>
<evidence type="ECO:0000256" key="7">
    <source>
        <dbReference type="ARBA" id="ARBA00022989"/>
    </source>
</evidence>
<keyword evidence="3" id="KW-0813">Transport</keyword>
<evidence type="ECO:0000256" key="4">
    <source>
        <dbReference type="ARBA" id="ARBA00022475"/>
    </source>
</evidence>
<dbReference type="GO" id="GO:0005886">
    <property type="term" value="C:plasma membrane"/>
    <property type="evidence" value="ECO:0007669"/>
    <property type="project" value="UniProtKB-SubCell"/>
</dbReference>
<evidence type="ECO:0000256" key="12">
    <source>
        <dbReference type="SAM" id="Phobius"/>
    </source>
</evidence>
<evidence type="ECO:0000256" key="8">
    <source>
        <dbReference type="ARBA" id="ARBA00023136"/>
    </source>
</evidence>
<dbReference type="PANTHER" id="PTHR43528:SF1">
    <property type="entry name" value="ALPHA-KETOGLUTARATE PERMEASE"/>
    <property type="match status" value="1"/>
</dbReference>
<dbReference type="InterPro" id="IPR005829">
    <property type="entry name" value="Sugar_transporter_CS"/>
</dbReference>
<evidence type="ECO:0000256" key="10">
    <source>
        <dbReference type="ARBA" id="ARBA00039918"/>
    </source>
</evidence>
<proteinExistence type="inferred from homology"/>
<keyword evidence="5 12" id="KW-0812">Transmembrane</keyword>
<evidence type="ECO:0000256" key="3">
    <source>
        <dbReference type="ARBA" id="ARBA00022448"/>
    </source>
</evidence>
<dbReference type="Gene3D" id="1.20.1250.20">
    <property type="entry name" value="MFS general substrate transporter like domains"/>
    <property type="match status" value="2"/>
</dbReference>
<evidence type="ECO:0000256" key="11">
    <source>
        <dbReference type="SAM" id="MobiDB-lite"/>
    </source>
</evidence>
<dbReference type="SUPFAM" id="SSF103473">
    <property type="entry name" value="MFS general substrate transporter"/>
    <property type="match status" value="1"/>
</dbReference>
<reference evidence="14 15" key="1">
    <citation type="submission" date="2019-12" db="EMBL/GenBank/DDBJ databases">
        <title>Whole-genome analyses of novel actinobacteria.</title>
        <authorList>
            <person name="Sahin N."/>
            <person name="Saygin H."/>
        </authorList>
    </citation>
    <scope>NUCLEOTIDE SEQUENCE [LARGE SCALE GENOMIC DNA]</scope>
    <source>
        <strain evidence="14 15">KC615</strain>
    </source>
</reference>
<dbReference type="InterPro" id="IPR011701">
    <property type="entry name" value="MFS"/>
</dbReference>
<feature type="transmembrane region" description="Helical" evidence="12">
    <location>
        <begin position="428"/>
        <end position="446"/>
    </location>
</feature>
<keyword evidence="4" id="KW-1003">Cell membrane</keyword>
<comment type="caution">
    <text evidence="14">The sequence shown here is derived from an EMBL/GenBank/DDBJ whole genome shotgun (WGS) entry which is preliminary data.</text>
</comment>
<feature type="transmembrane region" description="Helical" evidence="12">
    <location>
        <begin position="304"/>
        <end position="324"/>
    </location>
</feature>
<feature type="transmembrane region" description="Helical" evidence="12">
    <location>
        <begin position="267"/>
        <end position="284"/>
    </location>
</feature>
<gene>
    <name evidence="14" type="ORF">GSM42_12650</name>
</gene>
<feature type="region of interest" description="Disordered" evidence="11">
    <location>
        <begin position="1"/>
        <end position="20"/>
    </location>
</feature>
<dbReference type="InterPro" id="IPR036259">
    <property type="entry name" value="MFS_trans_sf"/>
</dbReference>
<comment type="subcellular location">
    <subcellularLocation>
        <location evidence="1">Cell membrane</location>
        <topology evidence="1">Multi-pass membrane protein</topology>
    </subcellularLocation>
</comment>
<dbReference type="FunFam" id="1.20.1250.20:FF:000001">
    <property type="entry name" value="Dicarboxylate MFS transporter"/>
    <property type="match status" value="1"/>
</dbReference>
<feature type="transmembrane region" description="Helical" evidence="12">
    <location>
        <begin position="176"/>
        <end position="199"/>
    </location>
</feature>
<feature type="transmembrane region" description="Helical" evidence="12">
    <location>
        <begin position="394"/>
        <end position="416"/>
    </location>
</feature>
<feature type="compositionally biased region" description="Basic and acidic residues" evidence="11">
    <location>
        <begin position="1"/>
        <end position="12"/>
    </location>
</feature>
<keyword evidence="7 12" id="KW-1133">Transmembrane helix</keyword>
<feature type="transmembrane region" description="Helical" evidence="12">
    <location>
        <begin position="111"/>
        <end position="129"/>
    </location>
</feature>
<name>A0A6I4VWY5_9BACL</name>
<dbReference type="InterPro" id="IPR051084">
    <property type="entry name" value="H+-coupled_symporters"/>
</dbReference>
<comment type="similarity">
    <text evidence="2">Belongs to the major facilitator superfamily. Metabolite:H+ Symporter (MHS) family (TC 2.A.1.6) family.</text>
</comment>
<feature type="transmembrane region" description="Helical" evidence="12">
    <location>
        <begin position="78"/>
        <end position="99"/>
    </location>
</feature>
<organism evidence="14 15">
    <name type="scientific">Shimazuella alba</name>
    <dbReference type="NCBI Taxonomy" id="2690964"/>
    <lineage>
        <taxon>Bacteria</taxon>
        <taxon>Bacillati</taxon>
        <taxon>Bacillota</taxon>
        <taxon>Bacilli</taxon>
        <taxon>Bacillales</taxon>
        <taxon>Thermoactinomycetaceae</taxon>
        <taxon>Shimazuella</taxon>
    </lineage>
</organism>
<evidence type="ECO:0000313" key="15">
    <source>
        <dbReference type="Proteomes" id="UP000430692"/>
    </source>
</evidence>
<dbReference type="RefSeq" id="WP_160801903.1">
    <property type="nucleotide sequence ID" value="NZ_WUUL01000008.1"/>
</dbReference>
<feature type="transmembrane region" description="Helical" evidence="12">
    <location>
        <begin position="333"/>
        <end position="352"/>
    </location>
</feature>
<sequence length="497" mass="54809">MDDHKKNKERSRFSFRKKPKQTLQKDDITIVDAEVAKKAVVATSLGNAMEWFDFGIYSYLAATLGKVFFPAMSGPMQLVYSFGTFAVAFIARPIGGVLFGILGDRLGRKKILAITLIMMSFATLSIGLIPSYASIGSWGTALLLIARLVQGFSTGGEYSGAMTFIAESTPDKKRGFMASGLEVGTLIGYIAGSGIVTLLTFILGEEKMLEWGWRIPFLIAAPIGLVGFYLRSRLEETPAFEAMEKAKEAENDQVSFKDILIYHWKPIVVGMFVVFFYLVVNYMVLSYMPSHLSTVLGYGETKGLLLILIVMLIMVPIVLLMGYFGDRIGAKRVIQIGLIGLALLSVPSFLLIGSGNTWLVFLGLLILAVFSSFFQGTMPSLLPSLFFTEVRNGALAISYNISASLFGGTTPLLVAWLIKVTSNRMVPAYYLIFASIIGIVIVTYFVKDTSGKPLRGSPPAVAEKHEIKDILEEPEESLWWTEEKKELDQKIEKSEED</sequence>
<dbReference type="EMBL" id="WUUL01000008">
    <property type="protein sequence ID" value="MXQ54545.1"/>
    <property type="molecule type" value="Genomic_DNA"/>
</dbReference>
<dbReference type="Pfam" id="PF07690">
    <property type="entry name" value="MFS_1"/>
    <property type="match status" value="1"/>
</dbReference>
<evidence type="ECO:0000256" key="9">
    <source>
        <dbReference type="ARBA" id="ARBA00037295"/>
    </source>
</evidence>
<dbReference type="CDD" id="cd17366">
    <property type="entry name" value="MFS_ProP"/>
    <property type="match status" value="1"/>
</dbReference>
<dbReference type="GO" id="GO:0015293">
    <property type="term" value="F:symporter activity"/>
    <property type="evidence" value="ECO:0007669"/>
    <property type="project" value="UniProtKB-KW"/>
</dbReference>
<evidence type="ECO:0000259" key="13">
    <source>
        <dbReference type="PROSITE" id="PS50850"/>
    </source>
</evidence>
<dbReference type="AlphaFoldDB" id="A0A6I4VWY5"/>
<keyword evidence="15" id="KW-1185">Reference proteome</keyword>
<evidence type="ECO:0000256" key="2">
    <source>
        <dbReference type="ARBA" id="ARBA00008240"/>
    </source>
</evidence>
<feature type="domain" description="Major facilitator superfamily (MFS) profile" evidence="13">
    <location>
        <begin position="39"/>
        <end position="450"/>
    </location>
</feature>
<accession>A0A6I4VWY5</accession>
<protein>
    <recommendedName>
        <fullName evidence="10">Putative proline/betaine transporter</fullName>
    </recommendedName>
</protein>
<dbReference type="InterPro" id="IPR020846">
    <property type="entry name" value="MFS_dom"/>
</dbReference>